<gene>
    <name evidence="7" type="ORF">LX66_3884</name>
</gene>
<organism evidence="7 8">
    <name type="scientific">Chitinophaga japonensis</name>
    <name type="common">Flexibacter japonensis</name>
    <dbReference type="NCBI Taxonomy" id="104662"/>
    <lineage>
        <taxon>Bacteria</taxon>
        <taxon>Pseudomonadati</taxon>
        <taxon>Bacteroidota</taxon>
        <taxon>Chitinophagia</taxon>
        <taxon>Chitinophagales</taxon>
        <taxon>Chitinophagaceae</taxon>
        <taxon>Chitinophaga</taxon>
    </lineage>
</organism>
<protein>
    <submittedName>
        <fullName evidence="7">HlyD family secretion protein</fullName>
    </submittedName>
</protein>
<evidence type="ECO:0000259" key="4">
    <source>
        <dbReference type="Pfam" id="PF25876"/>
    </source>
</evidence>
<dbReference type="SUPFAM" id="SSF111369">
    <property type="entry name" value="HlyD-like secretion proteins"/>
    <property type="match status" value="1"/>
</dbReference>
<reference evidence="7 8" key="1">
    <citation type="journal article" date="2013" name="Stand. Genomic Sci.">
        <title>Genomic Encyclopedia of Type Strains, Phase I: The one thousand microbial genomes (KMG-I) project.</title>
        <authorList>
            <person name="Kyrpides N.C."/>
            <person name="Woyke T."/>
            <person name="Eisen J.A."/>
            <person name="Garrity G."/>
            <person name="Lilburn T.G."/>
            <person name="Beck B.J."/>
            <person name="Whitman W.B."/>
            <person name="Hugenholtz P."/>
            <person name="Klenk H.P."/>
        </authorList>
    </citation>
    <scope>NUCLEOTIDE SEQUENCE [LARGE SCALE GENOMIC DNA]</scope>
    <source>
        <strain evidence="7 8">DSM 13484</strain>
    </source>
</reference>
<accession>A0A562SZE2</accession>
<dbReference type="PANTHER" id="PTHR30469:SF33">
    <property type="entry name" value="SLR1207 PROTEIN"/>
    <property type="match status" value="1"/>
</dbReference>
<evidence type="ECO:0000256" key="1">
    <source>
        <dbReference type="ARBA" id="ARBA00009477"/>
    </source>
</evidence>
<sequence>MKPQGSMRFLKDKHLRMKRYKWIIIGAALLLTAAIWFWKFRPREAPVAITTEKPAYGFIANAITATGTIQPVDTVSVGTQVSGTIKYIYADFNTRVKKGQLVAELDKSLLQAQVSQIQANLNAAQDQLVYQQSNFNRQSQLYNVGAVSRADYETALYQYNSAKANVSAIKAQLQSANQNLSYANIYSPIDGVVLNRNVNIGQTVAASFSTPTLFIIAKDLTKMQVQASVDEADIGSVEKGQRVTFTVDAFPDDVFNGTVQEVRLQPATSSNVVTYVTIIDAPNNNLRLKPGMTANVTIYTKEAANTLLISAKALQFRPDSSLLEGYTIVGRREAGPADTGAAFYRTRRPDTLKTETDTTKALTAPDEAARPAAVWIREGDSIVRRRILTGLNDETSVQVLRGLDTSDNVINDVRRASSGSKTGEQATKSPFMPSRPGGRRRG</sequence>
<evidence type="ECO:0000259" key="6">
    <source>
        <dbReference type="Pfam" id="PF25990"/>
    </source>
</evidence>
<dbReference type="Gene3D" id="2.40.50.100">
    <property type="match status" value="2"/>
</dbReference>
<evidence type="ECO:0000259" key="5">
    <source>
        <dbReference type="Pfam" id="PF25917"/>
    </source>
</evidence>
<feature type="region of interest" description="Disordered" evidence="2">
    <location>
        <begin position="414"/>
        <end position="442"/>
    </location>
</feature>
<dbReference type="EMBL" id="VLLG01000004">
    <property type="protein sequence ID" value="TWI86622.1"/>
    <property type="molecule type" value="Genomic_DNA"/>
</dbReference>
<dbReference type="Pfam" id="PF25917">
    <property type="entry name" value="BSH_RND"/>
    <property type="match status" value="1"/>
</dbReference>
<dbReference type="Proteomes" id="UP000316778">
    <property type="component" value="Unassembled WGS sequence"/>
</dbReference>
<dbReference type="PANTHER" id="PTHR30469">
    <property type="entry name" value="MULTIDRUG RESISTANCE PROTEIN MDTA"/>
    <property type="match status" value="1"/>
</dbReference>
<evidence type="ECO:0000256" key="2">
    <source>
        <dbReference type="SAM" id="MobiDB-lite"/>
    </source>
</evidence>
<feature type="domain" description="Multidrug resistance protein MdtA-like alpha-helical hairpin" evidence="4">
    <location>
        <begin position="114"/>
        <end position="183"/>
    </location>
</feature>
<dbReference type="InterPro" id="IPR058625">
    <property type="entry name" value="MdtA-like_BSH"/>
</dbReference>
<keyword evidence="3" id="KW-0472">Membrane</keyword>
<evidence type="ECO:0000313" key="8">
    <source>
        <dbReference type="Proteomes" id="UP000316778"/>
    </source>
</evidence>
<dbReference type="AlphaFoldDB" id="A0A562SZE2"/>
<comment type="similarity">
    <text evidence="1">Belongs to the membrane fusion protein (MFP) (TC 8.A.1) family.</text>
</comment>
<dbReference type="GO" id="GO:1990281">
    <property type="term" value="C:efflux pump complex"/>
    <property type="evidence" value="ECO:0007669"/>
    <property type="project" value="TreeGrafter"/>
</dbReference>
<dbReference type="InterPro" id="IPR058636">
    <property type="entry name" value="Beta-barrel_YknX"/>
</dbReference>
<dbReference type="NCBIfam" id="TIGR01730">
    <property type="entry name" value="RND_mfp"/>
    <property type="match status" value="1"/>
</dbReference>
<dbReference type="GO" id="GO:0015562">
    <property type="term" value="F:efflux transmembrane transporter activity"/>
    <property type="evidence" value="ECO:0007669"/>
    <property type="project" value="TreeGrafter"/>
</dbReference>
<dbReference type="Pfam" id="PF25990">
    <property type="entry name" value="Beta-barrel_YknX"/>
    <property type="match status" value="1"/>
</dbReference>
<dbReference type="InterPro" id="IPR058624">
    <property type="entry name" value="MdtA-like_HH"/>
</dbReference>
<dbReference type="InterPro" id="IPR006143">
    <property type="entry name" value="RND_pump_MFP"/>
</dbReference>
<dbReference type="Gene3D" id="2.40.30.170">
    <property type="match status" value="1"/>
</dbReference>
<evidence type="ECO:0000256" key="3">
    <source>
        <dbReference type="SAM" id="Phobius"/>
    </source>
</evidence>
<feature type="domain" description="YknX-like beta-barrel" evidence="6">
    <location>
        <begin position="223"/>
        <end position="298"/>
    </location>
</feature>
<dbReference type="Pfam" id="PF25876">
    <property type="entry name" value="HH_MFP_RND"/>
    <property type="match status" value="1"/>
</dbReference>
<keyword evidence="3" id="KW-0812">Transmembrane</keyword>
<keyword evidence="3" id="KW-1133">Transmembrane helix</keyword>
<evidence type="ECO:0000313" key="7">
    <source>
        <dbReference type="EMBL" id="TWI86622.1"/>
    </source>
</evidence>
<keyword evidence="8" id="KW-1185">Reference proteome</keyword>
<feature type="compositionally biased region" description="Polar residues" evidence="2">
    <location>
        <begin position="417"/>
        <end position="428"/>
    </location>
</feature>
<feature type="transmembrane region" description="Helical" evidence="3">
    <location>
        <begin position="20"/>
        <end position="38"/>
    </location>
</feature>
<proteinExistence type="inferred from homology"/>
<name>A0A562SZE2_CHIJA</name>
<feature type="domain" description="Multidrug resistance protein MdtA-like barrel-sandwich hybrid" evidence="5">
    <location>
        <begin position="74"/>
        <end position="213"/>
    </location>
</feature>
<comment type="caution">
    <text evidence="7">The sequence shown here is derived from an EMBL/GenBank/DDBJ whole genome shotgun (WGS) entry which is preliminary data.</text>
</comment>